<evidence type="ECO:0000313" key="2">
    <source>
        <dbReference type="EMBL" id="QXI29770.1"/>
    </source>
</evidence>
<keyword evidence="1" id="KW-0812">Transmembrane</keyword>
<keyword evidence="1" id="KW-0472">Membrane</keyword>
<dbReference type="EMBL" id="CP077093">
    <property type="protein sequence ID" value="QXI29770.1"/>
    <property type="molecule type" value="Genomic_DNA"/>
</dbReference>
<organism evidence="2 3">
    <name type="scientific">Pseudomonas vanderleydeniana</name>
    <dbReference type="NCBI Taxonomy" id="2745495"/>
    <lineage>
        <taxon>Bacteria</taxon>
        <taxon>Pseudomonadati</taxon>
        <taxon>Pseudomonadota</taxon>
        <taxon>Gammaproteobacteria</taxon>
        <taxon>Pseudomonadales</taxon>
        <taxon>Pseudomonadaceae</taxon>
        <taxon>Pseudomonas</taxon>
    </lineage>
</organism>
<keyword evidence="3" id="KW-1185">Reference proteome</keyword>
<sequence length="585" mass="62183">MARKKQTFLSAKQAESLIAAKIAAMGDKKDTEAKETGIRLHANKLKQDLEESGLDKLNLKGGGLLTPFTNGLKAAIKEQDRLALAAGARKAPKLPTVPKVAVPSTSPVVHKAVIHKAPVTPKVPKVDLETTSQHLAKLEKALDKITLKIGQALLPAFDSIVTALIPLATSFGQFVANNPALVQALAVGALAFTVITAAAIGLATVMGVLASPIGLIAAVVAGAAVVLVLAWKPVMGLINSSMRLITRFLFWIVDGAKAMGAGISSGWKRACASTGKSLDELKTKSAAAWADVKSGVLKKAAEISQGTGKLWGELKTWFASFSPLEYLKGIWGGIKRFFVELWNDVLNGVIRFWGNIKATFDAWSPLQYLSGLWDGAVGYFEGLWNGIGDGVLQFWDSLKAIFAAWSPVTIFETFWTGLTSLIGNLTGGLEALAAPVRNFMSTLFGGDPLEVLRAKFDALPKFFSSLLERLKPFVQPIKDMISSVVGVVSRFFGGGDESTGHFSTTDSDVTRSSALLPGGLTQNANLLVRQTATNNRTQLEGGLTVRFENAPQGLRVDQPQTNQPGLSLTPAVGYRSLSLGGAYGD</sequence>
<dbReference type="RefSeq" id="WP_186681972.1">
    <property type="nucleotide sequence ID" value="NZ_CP077093.1"/>
</dbReference>
<keyword evidence="1" id="KW-1133">Transmembrane helix</keyword>
<protein>
    <recommendedName>
        <fullName evidence="4">Phage tail protein</fullName>
    </recommendedName>
</protein>
<feature type="transmembrane region" description="Helical" evidence="1">
    <location>
        <begin position="180"/>
        <end position="202"/>
    </location>
</feature>
<evidence type="ECO:0000256" key="1">
    <source>
        <dbReference type="SAM" id="Phobius"/>
    </source>
</evidence>
<reference evidence="2 3" key="1">
    <citation type="journal article" date="2020" name="Microorganisms">
        <title>Reliable Identification of Environmental Pseudomonas Isolates Using the rpoD Gene.</title>
        <authorList>
            <consortium name="The Broad Institute Genome Sequencing Platform"/>
            <person name="Girard L."/>
            <person name="Lood C."/>
            <person name="Rokni-Zadeh H."/>
            <person name="van Noort V."/>
            <person name="Lavigne R."/>
            <person name="De Mot R."/>
        </authorList>
    </citation>
    <scope>NUCLEOTIDE SEQUENCE [LARGE SCALE GENOMIC DNA]</scope>
    <source>
        <strain evidence="2 3">RW8P3</strain>
    </source>
</reference>
<accession>A0A9E6PPA4</accession>
<dbReference type="AlphaFoldDB" id="A0A9E6PPA4"/>
<feature type="transmembrane region" description="Helical" evidence="1">
    <location>
        <begin position="209"/>
        <end position="231"/>
    </location>
</feature>
<dbReference type="Proteomes" id="UP000634530">
    <property type="component" value="Chromosome"/>
</dbReference>
<evidence type="ECO:0000313" key="3">
    <source>
        <dbReference type="Proteomes" id="UP000634530"/>
    </source>
</evidence>
<proteinExistence type="predicted"/>
<reference evidence="2 3" key="2">
    <citation type="journal article" date="2021" name="Microorganisms">
        <title>The Ever-Expanding Pseudomonas Genus: Description of 43 New Species and Partition of the Pseudomonas putida Group.</title>
        <authorList>
            <person name="Girard L."/>
            <person name="Lood C."/>
            <person name="Hofte M."/>
            <person name="Vandamme P."/>
            <person name="Rokni-Zadeh H."/>
            <person name="van Noort V."/>
            <person name="Lavigne R."/>
            <person name="De Mot R."/>
        </authorList>
    </citation>
    <scope>NUCLEOTIDE SEQUENCE [LARGE SCALE GENOMIC DNA]</scope>
    <source>
        <strain evidence="2 3">RW8P3</strain>
    </source>
</reference>
<feature type="transmembrane region" description="Helical" evidence="1">
    <location>
        <begin position="152"/>
        <end position="174"/>
    </location>
</feature>
<dbReference type="KEGG" id="pvw:HU752_007380"/>
<name>A0A9E6PPA4_9PSED</name>
<evidence type="ECO:0008006" key="4">
    <source>
        <dbReference type="Google" id="ProtNLM"/>
    </source>
</evidence>
<gene>
    <name evidence="2" type="ORF">HU752_007380</name>
</gene>